<reference evidence="5" key="1">
    <citation type="submission" date="2023-06" db="EMBL/GenBank/DDBJ databases">
        <title>Multi-omics analyses reveal the molecular pathogenesis toolkit of Lasiodiplodia hormozganensis, a cross-kingdom pathogen.</title>
        <authorList>
            <person name="Felix C."/>
            <person name="Meneses R."/>
            <person name="Goncalves M.F.M."/>
            <person name="Tilleman L."/>
            <person name="Duarte A.S."/>
            <person name="Jorrin-Novo J.V."/>
            <person name="Van De Peer Y."/>
            <person name="Deforce D."/>
            <person name="Van Nieuwerburgh F."/>
            <person name="Esteves A.C."/>
            <person name="Alves A."/>
        </authorList>
    </citation>
    <scope>NUCLEOTIDE SEQUENCE</scope>
    <source>
        <strain evidence="5">CBS 339.90</strain>
    </source>
</reference>
<organism evidence="5 6">
    <name type="scientific">Lasiodiplodia hormozganensis</name>
    <dbReference type="NCBI Taxonomy" id="869390"/>
    <lineage>
        <taxon>Eukaryota</taxon>
        <taxon>Fungi</taxon>
        <taxon>Dikarya</taxon>
        <taxon>Ascomycota</taxon>
        <taxon>Pezizomycotina</taxon>
        <taxon>Dothideomycetes</taxon>
        <taxon>Dothideomycetes incertae sedis</taxon>
        <taxon>Botryosphaeriales</taxon>
        <taxon>Botryosphaeriaceae</taxon>
        <taxon>Lasiodiplodia</taxon>
    </lineage>
</organism>
<dbReference type="InterPro" id="IPR004087">
    <property type="entry name" value="KH_dom"/>
</dbReference>
<dbReference type="Proteomes" id="UP001175001">
    <property type="component" value="Unassembled WGS sequence"/>
</dbReference>
<feature type="domain" description="K Homology" evidence="4">
    <location>
        <begin position="1142"/>
        <end position="1213"/>
    </location>
</feature>
<name>A0AA40CRZ6_9PEZI</name>
<proteinExistence type="predicted"/>
<dbReference type="Gene3D" id="3.30.1370.10">
    <property type="entry name" value="K Homology domain, type 1"/>
    <property type="match status" value="9"/>
</dbReference>
<dbReference type="CDD" id="cd02394">
    <property type="entry name" value="KH-I_Vigilin_rpt6"/>
    <property type="match status" value="2"/>
</dbReference>
<dbReference type="GO" id="GO:0003729">
    <property type="term" value="F:mRNA binding"/>
    <property type="evidence" value="ECO:0007669"/>
    <property type="project" value="TreeGrafter"/>
</dbReference>
<evidence type="ECO:0000259" key="4">
    <source>
        <dbReference type="SMART" id="SM00322"/>
    </source>
</evidence>
<dbReference type="PANTHER" id="PTHR10627">
    <property type="entry name" value="SCP160"/>
    <property type="match status" value="1"/>
</dbReference>
<feature type="domain" description="K Homology" evidence="4">
    <location>
        <begin position="1337"/>
        <end position="1406"/>
    </location>
</feature>
<dbReference type="EMBL" id="JAUJDW010000052">
    <property type="protein sequence ID" value="KAK0647273.1"/>
    <property type="molecule type" value="Genomic_DNA"/>
</dbReference>
<feature type="region of interest" description="Disordered" evidence="3">
    <location>
        <begin position="120"/>
        <end position="243"/>
    </location>
</feature>
<sequence length="1409" mass="154377">MAGKKPPELELSSLTSPARPHRPSRHQPRVQPFALPVRTPTEHGNRIARNTITPISCPPVPYFRPLLRHLESSALAHPFQSNTSTTALTSLLVALLPRPVVTVVVHPASDLTPAQKLEARLAQEESHRPTVEDVPDEDDLAHPAPSAAPSEKGKQKAQDVETPKKSPANPPINIASEEMFPGLGAPKAHTPAAVSSAWGRKPASVSANGVNGAAASNGTSRASTPASGIATPTTPSVRGPGPQTMTLPGRYVESISLAPSQMIPRQLQKKPMADVIRDINRRSKAKVEMKPGNMGNIVFQGTGPVDAVRSALREVAKELGSKQTTKVTIPASIRAHVIGRQGATIQGISKRTGARIQVPKQEETGSFEEDDSATIDVVIEGDTVAAALAKQEIERIVDERTSTVNLRLKDIPAEYYPFLAGPHNSRIDSYEGGRDVRVQIPHYTTWAEQAPPQPTPAGQPVPFAPQAAYPISISGDRAAANEARAEIERQVEELRRQLSINQMPIERGRHQFIIGERGGSLHDFLAETGCAVILPPSHDDTEMLTIVGPADKLESGINKVMDLATSMQSTNVDIARQHANSQAHARDLTRYLRQRQAIAELERMHDASIVLPTSQDGPTAWEIYSRDAKNGMKARMDIMNLISSHPPSRFSNVNVDPFYHQHLRQRAAQNLRKDQGVHLLFPEGDAQSPHLVLVYEGPSSPSEYQFPRGQPSAQDVQAFQRALQEAQKQLLSLINTEEQIVGRDVEAPQNSYRFHDKIRRYVDREQQGLPQDQIPLQVLFGDARPQASRANRDNVYIRGPNKNVDELAQKILEFIEQEKKDELERGYTITFDYPQKFANILIGKRGENIKKLRDEFDVDIQVQDGKVEIKGPQAKAHAAKAHIIALGKKLEDEATYVLKIKPQYHRDLIGGKGNQVNRLQDRYNVRINFPRSAAAAADDADAGTEASHHNRRQAADEVIIRGPKRGADAARDELLELYQYTIDNSHTATVSVAQSQIPSLIGAGGREMDALRASTGAQIDVPNAREVADASGRADIKIKGTKKQVEDAKKLLEQKAKTFDETVVRTIEVDKKHHKALIGAGGANIRDIVINAGGPDDRRELARMVRFPRAESEENTIRVEGNAAVVDKIVAAIEGLVSTRDSQVTEFIEVAPEKHRMLIGRGGETRRNLESQFKVTVDVPKQTATGAARSQVKIVGQPQDVEKAKEHIASMIKEQEGETVQVPRRLHHAVSDNGQFFRRLRNDLRVTVDHAGQQPPPKPTTAGASNIRANAGSNTPLITDDPSSTKDAHAWDIVDNLPASDDSEDGNIPWILRSSNPENVAKAKALLEKAMEEKSKPSCTGYLILPDPKLYRYVVGPGGSQINSIRKKTGTRVQVPRGGDGNEAIEIVGSREGVEQARDIILELVKDKN</sequence>
<dbReference type="GO" id="GO:0005737">
    <property type="term" value="C:cytoplasm"/>
    <property type="evidence" value="ECO:0007669"/>
    <property type="project" value="TreeGrafter"/>
</dbReference>
<dbReference type="PROSITE" id="PS50084">
    <property type="entry name" value="KH_TYPE_1"/>
    <property type="match status" value="8"/>
</dbReference>
<dbReference type="InterPro" id="IPR036612">
    <property type="entry name" value="KH_dom_type_1_sf"/>
</dbReference>
<comment type="caution">
    <text evidence="5">The sequence shown here is derived from an EMBL/GenBank/DDBJ whole genome shotgun (WGS) entry which is preliminary data.</text>
</comment>
<keyword evidence="6" id="KW-1185">Reference proteome</keyword>
<keyword evidence="2" id="KW-0694">RNA-binding</keyword>
<feature type="compositionally biased region" description="Basic and acidic residues" evidence="3">
    <location>
        <begin position="120"/>
        <end position="131"/>
    </location>
</feature>
<feature type="region of interest" description="Disordered" evidence="3">
    <location>
        <begin position="936"/>
        <end position="955"/>
    </location>
</feature>
<feature type="region of interest" description="Disordered" evidence="3">
    <location>
        <begin position="1"/>
        <end position="31"/>
    </location>
</feature>
<feature type="compositionally biased region" description="Polar residues" evidence="3">
    <location>
        <begin position="1262"/>
        <end position="1277"/>
    </location>
</feature>
<feature type="domain" description="K Homology" evidence="4">
    <location>
        <begin position="1061"/>
        <end position="1138"/>
    </location>
</feature>
<feature type="domain" description="K Homology" evidence="4">
    <location>
        <begin position="402"/>
        <end position="492"/>
    </location>
</feature>
<evidence type="ECO:0000313" key="5">
    <source>
        <dbReference type="EMBL" id="KAK0647273.1"/>
    </source>
</evidence>
<protein>
    <submittedName>
        <fullName evidence="5">Vigilin 1</fullName>
    </submittedName>
</protein>
<dbReference type="SUPFAM" id="SSF54791">
    <property type="entry name" value="Eukaryotic type KH-domain (KH-domain type I)"/>
    <property type="match status" value="7"/>
</dbReference>
<dbReference type="SMART" id="SM00322">
    <property type="entry name" value="KH"/>
    <property type="match status" value="10"/>
</dbReference>
<feature type="domain" description="K Homology" evidence="4">
    <location>
        <begin position="825"/>
        <end position="888"/>
    </location>
</feature>
<dbReference type="PANTHER" id="PTHR10627:SF31">
    <property type="entry name" value="DODECA-SATELLITE-BINDING PROTEIN 1, ISOFORM A"/>
    <property type="match status" value="1"/>
</dbReference>
<evidence type="ECO:0000256" key="2">
    <source>
        <dbReference type="PROSITE-ProRule" id="PRU00117"/>
    </source>
</evidence>
<feature type="domain" description="K Homology" evidence="4">
    <location>
        <begin position="984"/>
        <end position="1057"/>
    </location>
</feature>
<dbReference type="CDD" id="cd22448">
    <property type="entry name" value="KH-I_ScSCP160_rpt3"/>
    <property type="match status" value="1"/>
</dbReference>
<dbReference type="CDD" id="cd22408">
    <property type="entry name" value="KH-I_Vigilin_rpt4"/>
    <property type="match status" value="1"/>
</dbReference>
<evidence type="ECO:0000313" key="6">
    <source>
        <dbReference type="Proteomes" id="UP001175001"/>
    </source>
</evidence>
<evidence type="ECO:0000256" key="1">
    <source>
        <dbReference type="ARBA" id="ARBA00022737"/>
    </source>
</evidence>
<dbReference type="Pfam" id="PF22952">
    <property type="entry name" value="KH_11"/>
    <property type="match status" value="1"/>
</dbReference>
<gene>
    <name evidence="5" type="primary">vgl1_1</name>
    <name evidence="5" type="ORF">DIS24_g7902</name>
</gene>
<feature type="compositionally biased region" description="Low complexity" evidence="3">
    <location>
        <begin position="203"/>
        <end position="218"/>
    </location>
</feature>
<accession>A0AA40CRZ6</accession>
<feature type="domain" description="K Homology" evidence="4">
    <location>
        <begin position="892"/>
        <end position="979"/>
    </location>
</feature>
<dbReference type="InterPro" id="IPR054548">
    <property type="entry name" value="SCP160-like_KH"/>
</dbReference>
<keyword evidence="1" id="KW-0677">Repeat</keyword>
<dbReference type="InterPro" id="IPR004088">
    <property type="entry name" value="KH_dom_type_1"/>
</dbReference>
<feature type="domain" description="K Homology" evidence="4">
    <location>
        <begin position="1214"/>
        <end position="1332"/>
    </location>
</feature>
<feature type="region of interest" description="Disordered" evidence="3">
    <location>
        <begin position="1249"/>
        <end position="1286"/>
    </location>
</feature>
<feature type="domain" description="K Homology" evidence="4">
    <location>
        <begin position="321"/>
        <end position="398"/>
    </location>
</feature>
<feature type="compositionally biased region" description="Polar residues" evidence="3">
    <location>
        <begin position="219"/>
        <end position="236"/>
    </location>
</feature>
<dbReference type="CDD" id="cd22450">
    <property type="entry name" value="KH-I_ScSCP160_rpt5"/>
    <property type="match status" value="1"/>
</dbReference>
<dbReference type="Pfam" id="PF00013">
    <property type="entry name" value="KH_1"/>
    <property type="match status" value="7"/>
</dbReference>
<feature type="compositionally biased region" description="Basic and acidic residues" evidence="3">
    <location>
        <begin position="151"/>
        <end position="164"/>
    </location>
</feature>
<evidence type="ECO:0000256" key="3">
    <source>
        <dbReference type="SAM" id="MobiDB-lite"/>
    </source>
</evidence>
<feature type="compositionally biased region" description="Basic residues" evidence="3">
    <location>
        <begin position="19"/>
        <end position="28"/>
    </location>
</feature>
<feature type="domain" description="K Homology" evidence="4">
    <location>
        <begin position="497"/>
        <end position="565"/>
    </location>
</feature>